<dbReference type="Pfam" id="PF00512">
    <property type="entry name" value="HisKA"/>
    <property type="match status" value="1"/>
</dbReference>
<dbReference type="PANTHER" id="PTHR43065:SF10">
    <property type="entry name" value="PEROXIDE STRESS-ACTIVATED HISTIDINE KINASE MAK3"/>
    <property type="match status" value="1"/>
</dbReference>
<dbReference type="CDD" id="cd06225">
    <property type="entry name" value="HAMP"/>
    <property type="match status" value="1"/>
</dbReference>
<feature type="domain" description="HAMP" evidence="13">
    <location>
        <begin position="299"/>
        <end position="351"/>
    </location>
</feature>
<comment type="subcellular location">
    <subcellularLocation>
        <location evidence="2">Membrane</location>
    </subcellularLocation>
</comment>
<reference evidence="14 15" key="1">
    <citation type="journal article" date="2022" name="Res Sq">
        <title>Evolution of multicellular longitudinally dividing oral cavity symbionts (Neisseriaceae).</title>
        <authorList>
            <person name="Nyongesa S."/>
            <person name="Weber P."/>
            <person name="Bernet E."/>
            <person name="Pullido F."/>
            <person name="Nieckarz M."/>
            <person name="Delaby M."/>
            <person name="Nieves C."/>
            <person name="Viehboeck T."/>
            <person name="Krause N."/>
            <person name="Rivera-Millot A."/>
            <person name="Nakamura A."/>
            <person name="Vischer N."/>
            <person name="VanNieuwenhze M."/>
            <person name="Brun Y."/>
            <person name="Cava F."/>
            <person name="Bulgheresi S."/>
            <person name="Veyrier F."/>
        </authorList>
    </citation>
    <scope>NUCLEOTIDE SEQUENCE [LARGE SCALE GENOMIC DNA]</scope>
    <source>
        <strain evidence="14 15">SN4</strain>
    </source>
</reference>
<dbReference type="EC" id="2.7.13.3" evidence="3"/>
<keyword evidence="6" id="KW-0547">Nucleotide-binding</keyword>
<dbReference type="InterPro" id="IPR036097">
    <property type="entry name" value="HisK_dim/P_sf"/>
</dbReference>
<evidence type="ECO:0000256" key="3">
    <source>
        <dbReference type="ARBA" id="ARBA00012438"/>
    </source>
</evidence>
<dbReference type="PROSITE" id="PS50109">
    <property type="entry name" value="HIS_KIN"/>
    <property type="match status" value="1"/>
</dbReference>
<evidence type="ECO:0000256" key="1">
    <source>
        <dbReference type="ARBA" id="ARBA00000085"/>
    </source>
</evidence>
<dbReference type="Proteomes" id="UP000832011">
    <property type="component" value="Chromosome"/>
</dbReference>
<evidence type="ECO:0000259" key="12">
    <source>
        <dbReference type="PROSITE" id="PS50112"/>
    </source>
</evidence>
<dbReference type="PRINTS" id="PR00344">
    <property type="entry name" value="BCTRLSENSOR"/>
</dbReference>
<keyword evidence="15" id="KW-1185">Reference proteome</keyword>
<dbReference type="SUPFAM" id="SSF47384">
    <property type="entry name" value="Homodimeric domain of signal transducing histidine kinase"/>
    <property type="match status" value="1"/>
</dbReference>
<feature type="transmembrane region" description="Helical" evidence="10">
    <location>
        <begin position="76"/>
        <end position="98"/>
    </location>
</feature>
<sequence>MRIFVLGMAVVTMLLLYMLTIATGHASILSDYFWWIFGCNALALLVLLFIVGKQLWQLWQDGRKRVFGTRIARRLALMFVLVTVLPGLFLFGVSAQFIRHSINSWFGNETEVALERSLNLSKVALENSVEEALRDAVPLQIELARALSFQENATSLLQQRLRPHDGYRQLATWDLHKQRWMAKVGGGQQFDWPTLSRADMQKLQQQGAIGGLESIHDTLYIRGWVSIPNVDNADIILFFRKPVPKAIAQDAILIEAARGKYADLSYAKRGLQTFFLMTLLMATLLSMSLALAAALYFSRRFVAPLSALADGTRAVAQGDFSQKSPVLRADEMGMLSSLFNRMTEQLNVAQQLAERNRLQQEQARAYLEQVLASLTTGVISLNAQGVLRSYNDSAEHILGMDLSVAEHHALSDWGHISSQWAVLGQIVVQVLGKMDDSAPVQMDYVGLDKAQILLIKATRITYEQMSHTVIVFDDVTDLVQAQKEAAWGEVAKRLAHEIRNPLTPIQLSAERLAWKLQDKLAEDDARILIRSTDTIVKQVAALKDMVEAFRNYARSPALRPVVQDLRQVVGEVLVLYESSNCQFQADLGKMPLKVRIDTALMRQVLHNLFKNAAEAAEEDEHPVVGVKAEIEGDVVSLVIANNGKSFNPSILATAFEPYVTDKKNGTGLGLSVVKKIIDDHQGKITIANQDSGGAVIRIILPNVEE</sequence>
<dbReference type="Gene3D" id="1.10.287.130">
    <property type="match status" value="1"/>
</dbReference>
<feature type="domain" description="Histidine kinase" evidence="11">
    <location>
        <begin position="493"/>
        <end position="704"/>
    </location>
</feature>
<comment type="catalytic activity">
    <reaction evidence="1">
        <text>ATP + protein L-histidine = ADP + protein N-phospho-L-histidine.</text>
        <dbReference type="EC" id="2.7.13.3"/>
    </reaction>
</comment>
<keyword evidence="10" id="KW-1133">Transmembrane helix</keyword>
<dbReference type="SUPFAM" id="SSF55785">
    <property type="entry name" value="PYP-like sensor domain (PAS domain)"/>
    <property type="match status" value="1"/>
</dbReference>
<evidence type="ECO:0000256" key="4">
    <source>
        <dbReference type="ARBA" id="ARBA00022553"/>
    </source>
</evidence>
<evidence type="ECO:0000259" key="13">
    <source>
        <dbReference type="PROSITE" id="PS50885"/>
    </source>
</evidence>
<evidence type="ECO:0000256" key="6">
    <source>
        <dbReference type="ARBA" id="ARBA00022741"/>
    </source>
</evidence>
<organism evidence="14 15">
    <name type="scientific">Vitreoscilla massiliensis</name>
    <dbReference type="NCBI Taxonomy" id="1689272"/>
    <lineage>
        <taxon>Bacteria</taxon>
        <taxon>Pseudomonadati</taxon>
        <taxon>Pseudomonadota</taxon>
        <taxon>Betaproteobacteria</taxon>
        <taxon>Neisseriales</taxon>
        <taxon>Neisseriaceae</taxon>
        <taxon>Vitreoscilla</taxon>
    </lineage>
</organism>
<evidence type="ECO:0000313" key="15">
    <source>
        <dbReference type="Proteomes" id="UP000832011"/>
    </source>
</evidence>
<dbReference type="Gene3D" id="3.30.565.10">
    <property type="entry name" value="Histidine kinase-like ATPase, C-terminal domain"/>
    <property type="match status" value="1"/>
</dbReference>
<accession>A0ABY4E4Z8</accession>
<dbReference type="SMART" id="SM00387">
    <property type="entry name" value="HATPase_c"/>
    <property type="match status" value="1"/>
</dbReference>
<keyword evidence="8 14" id="KW-0067">ATP-binding</keyword>
<evidence type="ECO:0000313" key="14">
    <source>
        <dbReference type="EMBL" id="UOO90834.1"/>
    </source>
</evidence>
<dbReference type="PROSITE" id="PS50112">
    <property type="entry name" value="PAS"/>
    <property type="match status" value="1"/>
</dbReference>
<name>A0ABY4E4Z8_9NEIS</name>
<dbReference type="InterPro" id="IPR017232">
    <property type="entry name" value="NtrY"/>
</dbReference>
<dbReference type="InterPro" id="IPR003660">
    <property type="entry name" value="HAMP_dom"/>
</dbReference>
<keyword evidence="5" id="KW-0808">Transferase</keyword>
<feature type="domain" description="PAS" evidence="12">
    <location>
        <begin position="363"/>
        <end position="400"/>
    </location>
</feature>
<dbReference type="PIRSF" id="PIRSF037532">
    <property type="entry name" value="STHK_NtrY"/>
    <property type="match status" value="1"/>
</dbReference>
<dbReference type="GO" id="GO:0005524">
    <property type="term" value="F:ATP binding"/>
    <property type="evidence" value="ECO:0007669"/>
    <property type="project" value="UniProtKB-KW"/>
</dbReference>
<dbReference type="PROSITE" id="PS50885">
    <property type="entry name" value="HAMP"/>
    <property type="match status" value="1"/>
</dbReference>
<dbReference type="RefSeq" id="WP_058305384.1">
    <property type="nucleotide sequence ID" value="NZ_CABKVG010000006.1"/>
</dbReference>
<dbReference type="InterPro" id="IPR035965">
    <property type="entry name" value="PAS-like_dom_sf"/>
</dbReference>
<evidence type="ECO:0000256" key="8">
    <source>
        <dbReference type="ARBA" id="ARBA00022840"/>
    </source>
</evidence>
<dbReference type="InterPro" id="IPR036890">
    <property type="entry name" value="HATPase_C_sf"/>
</dbReference>
<evidence type="ECO:0000256" key="10">
    <source>
        <dbReference type="SAM" id="Phobius"/>
    </source>
</evidence>
<dbReference type="InterPro" id="IPR000014">
    <property type="entry name" value="PAS"/>
</dbReference>
<dbReference type="SMART" id="SM00304">
    <property type="entry name" value="HAMP"/>
    <property type="match status" value="1"/>
</dbReference>
<dbReference type="InterPro" id="IPR005467">
    <property type="entry name" value="His_kinase_dom"/>
</dbReference>
<dbReference type="PANTHER" id="PTHR43065">
    <property type="entry name" value="SENSOR HISTIDINE KINASE"/>
    <property type="match status" value="1"/>
</dbReference>
<dbReference type="EMBL" id="CP091511">
    <property type="protein sequence ID" value="UOO90834.1"/>
    <property type="molecule type" value="Genomic_DNA"/>
</dbReference>
<keyword evidence="10" id="KW-0812">Transmembrane</keyword>
<keyword evidence="7" id="KW-0418">Kinase</keyword>
<feature type="transmembrane region" description="Helical" evidence="10">
    <location>
        <begin position="274"/>
        <end position="297"/>
    </location>
</feature>
<proteinExistence type="predicted"/>
<evidence type="ECO:0000256" key="7">
    <source>
        <dbReference type="ARBA" id="ARBA00022777"/>
    </source>
</evidence>
<evidence type="ECO:0000256" key="2">
    <source>
        <dbReference type="ARBA" id="ARBA00004370"/>
    </source>
</evidence>
<dbReference type="InterPro" id="IPR004358">
    <property type="entry name" value="Sig_transdc_His_kin-like_C"/>
</dbReference>
<dbReference type="SUPFAM" id="SSF158472">
    <property type="entry name" value="HAMP domain-like"/>
    <property type="match status" value="1"/>
</dbReference>
<evidence type="ECO:0000256" key="5">
    <source>
        <dbReference type="ARBA" id="ARBA00022679"/>
    </source>
</evidence>
<dbReference type="SUPFAM" id="SSF55874">
    <property type="entry name" value="ATPase domain of HSP90 chaperone/DNA topoisomerase II/histidine kinase"/>
    <property type="match status" value="1"/>
</dbReference>
<dbReference type="SMART" id="SM00388">
    <property type="entry name" value="HisKA"/>
    <property type="match status" value="1"/>
</dbReference>
<feature type="transmembrane region" description="Helical" evidence="10">
    <location>
        <begin position="34"/>
        <end position="56"/>
    </location>
</feature>
<dbReference type="InterPro" id="IPR003661">
    <property type="entry name" value="HisK_dim/P_dom"/>
</dbReference>
<protein>
    <recommendedName>
        <fullName evidence="3">histidine kinase</fullName>
        <ecNumber evidence="3">2.7.13.3</ecNumber>
    </recommendedName>
</protein>
<dbReference type="InterPro" id="IPR003594">
    <property type="entry name" value="HATPase_dom"/>
</dbReference>
<gene>
    <name evidence="14" type="ORF">LVJ82_07705</name>
</gene>
<dbReference type="Gene3D" id="3.30.450.20">
    <property type="entry name" value="PAS domain"/>
    <property type="match status" value="1"/>
</dbReference>
<evidence type="ECO:0000259" key="11">
    <source>
        <dbReference type="PROSITE" id="PS50109"/>
    </source>
</evidence>
<dbReference type="Pfam" id="PF02518">
    <property type="entry name" value="HATPase_c"/>
    <property type="match status" value="1"/>
</dbReference>
<dbReference type="CDD" id="cd00082">
    <property type="entry name" value="HisKA"/>
    <property type="match status" value="1"/>
</dbReference>
<dbReference type="Pfam" id="PF00672">
    <property type="entry name" value="HAMP"/>
    <property type="match status" value="1"/>
</dbReference>
<keyword evidence="10" id="KW-0472">Membrane</keyword>
<keyword evidence="9" id="KW-0902">Two-component regulatory system</keyword>
<evidence type="ECO:0000256" key="9">
    <source>
        <dbReference type="ARBA" id="ARBA00023012"/>
    </source>
</evidence>
<dbReference type="Gene3D" id="6.10.340.10">
    <property type="match status" value="1"/>
</dbReference>
<keyword evidence="4" id="KW-0597">Phosphoprotein</keyword>